<dbReference type="STRING" id="695939.SAMN00790413_02668"/>
<gene>
    <name evidence="3" type="ORF">SAMN00790413_02668</name>
</gene>
<feature type="compositionally biased region" description="Basic and acidic residues" evidence="1">
    <location>
        <begin position="12"/>
        <end position="21"/>
    </location>
</feature>
<dbReference type="EMBL" id="FWWU01000009">
    <property type="protein sequence ID" value="SMB95049.1"/>
    <property type="molecule type" value="Genomic_DNA"/>
</dbReference>
<dbReference type="PANTHER" id="PTHR34821:SF2">
    <property type="entry name" value="INNER MEMBRANE PROTEIN YDCZ"/>
    <property type="match status" value="1"/>
</dbReference>
<reference evidence="3 4" key="1">
    <citation type="submission" date="2017-04" db="EMBL/GenBank/DDBJ databases">
        <authorList>
            <person name="Afonso C.L."/>
            <person name="Miller P.J."/>
            <person name="Scott M.A."/>
            <person name="Spackman E."/>
            <person name="Goraichik I."/>
            <person name="Dimitrov K.M."/>
            <person name="Suarez D.L."/>
            <person name="Swayne D.E."/>
        </authorList>
    </citation>
    <scope>NUCLEOTIDE SEQUENCE [LARGE SCALE GENOMIC DNA]</scope>
    <source>
        <strain evidence="3 4">KR-140</strain>
    </source>
</reference>
<dbReference type="Pfam" id="PF04657">
    <property type="entry name" value="DMT_YdcZ"/>
    <property type="match status" value="1"/>
</dbReference>
<accession>A0A1W1VNV5</accession>
<dbReference type="AlphaFoldDB" id="A0A1W1VNV5"/>
<organism evidence="3 4">
    <name type="scientific">Deinococcus hopiensis KR-140</name>
    <dbReference type="NCBI Taxonomy" id="695939"/>
    <lineage>
        <taxon>Bacteria</taxon>
        <taxon>Thermotogati</taxon>
        <taxon>Deinococcota</taxon>
        <taxon>Deinococci</taxon>
        <taxon>Deinococcales</taxon>
        <taxon>Deinococcaceae</taxon>
        <taxon>Deinococcus</taxon>
    </lineage>
</organism>
<feature type="transmembrane region" description="Helical" evidence="2">
    <location>
        <begin position="62"/>
        <end position="81"/>
    </location>
</feature>
<keyword evidence="2" id="KW-0812">Transmembrane</keyword>
<keyword evidence="2" id="KW-0472">Membrane</keyword>
<protein>
    <submittedName>
        <fullName evidence="3">Transporter family-2 protein</fullName>
    </submittedName>
</protein>
<dbReference type="GO" id="GO:0005886">
    <property type="term" value="C:plasma membrane"/>
    <property type="evidence" value="ECO:0007669"/>
    <property type="project" value="TreeGrafter"/>
</dbReference>
<sequence length="172" mass="18149">MEPSVPLVCTRRTGDETEPRSLTHPLACSMPWLPMLVAVLVGTVIPLRTANSRLAQVAGHSTGAALISVTLTLLGTFVLLVRPGHASALADAHLPWWTWIGGASGMVYLLGRAALAPRLGTATLLSPTVLGQLLAAGLLEHVGWLGLPQHALTPERLLGPALVAWVVLVRQF</sequence>
<keyword evidence="2" id="KW-1133">Transmembrane helix</keyword>
<feature type="transmembrane region" description="Helical" evidence="2">
    <location>
        <begin position="96"/>
        <end position="115"/>
    </location>
</feature>
<evidence type="ECO:0000313" key="4">
    <source>
        <dbReference type="Proteomes" id="UP000192582"/>
    </source>
</evidence>
<feature type="region of interest" description="Disordered" evidence="1">
    <location>
        <begin position="1"/>
        <end position="21"/>
    </location>
</feature>
<evidence type="ECO:0000256" key="2">
    <source>
        <dbReference type="SAM" id="Phobius"/>
    </source>
</evidence>
<name>A0A1W1VNV5_9DEIO</name>
<evidence type="ECO:0000256" key="1">
    <source>
        <dbReference type="SAM" id="MobiDB-lite"/>
    </source>
</evidence>
<keyword evidence="4" id="KW-1185">Reference proteome</keyword>
<evidence type="ECO:0000313" key="3">
    <source>
        <dbReference type="EMBL" id="SMB95049.1"/>
    </source>
</evidence>
<dbReference type="PANTHER" id="PTHR34821">
    <property type="entry name" value="INNER MEMBRANE PROTEIN YDCZ"/>
    <property type="match status" value="1"/>
</dbReference>
<proteinExistence type="predicted"/>
<dbReference type="Proteomes" id="UP000192582">
    <property type="component" value="Unassembled WGS sequence"/>
</dbReference>
<dbReference type="InterPro" id="IPR006750">
    <property type="entry name" value="YdcZ"/>
</dbReference>
<feature type="transmembrane region" description="Helical" evidence="2">
    <location>
        <begin position="32"/>
        <end position="50"/>
    </location>
</feature>